<dbReference type="EMBL" id="LSSK01001474">
    <property type="protein sequence ID" value="OMH79644.1"/>
    <property type="molecule type" value="Genomic_DNA"/>
</dbReference>
<evidence type="ECO:0000313" key="2">
    <source>
        <dbReference type="Proteomes" id="UP000188320"/>
    </source>
</evidence>
<dbReference type="Proteomes" id="UP000188320">
    <property type="component" value="Unassembled WGS sequence"/>
</dbReference>
<organism evidence="1 2">
    <name type="scientific">Zancudomyces culisetae</name>
    <name type="common">Gut fungus</name>
    <name type="synonym">Smittium culisetae</name>
    <dbReference type="NCBI Taxonomy" id="1213189"/>
    <lineage>
        <taxon>Eukaryota</taxon>
        <taxon>Fungi</taxon>
        <taxon>Fungi incertae sedis</taxon>
        <taxon>Zoopagomycota</taxon>
        <taxon>Kickxellomycotina</taxon>
        <taxon>Harpellomycetes</taxon>
        <taxon>Harpellales</taxon>
        <taxon>Legeriomycetaceae</taxon>
        <taxon>Zancudomyces</taxon>
    </lineage>
</organism>
<comment type="caution">
    <text evidence="1">The sequence shown here is derived from an EMBL/GenBank/DDBJ whole genome shotgun (WGS) entry which is preliminary data.</text>
</comment>
<keyword evidence="2" id="KW-1185">Reference proteome</keyword>
<name>A0A1R1PF87_ZANCU</name>
<protein>
    <submittedName>
        <fullName evidence="1">Uncharacterized protein</fullName>
    </submittedName>
</protein>
<gene>
    <name evidence="1" type="ORF">AX774_g6947</name>
</gene>
<proteinExistence type="predicted"/>
<reference evidence="2" key="1">
    <citation type="submission" date="2017-01" db="EMBL/GenBank/DDBJ databases">
        <authorList>
            <person name="Wang Y."/>
            <person name="White M."/>
            <person name="Kvist S."/>
            <person name="Moncalvo J.-M."/>
        </authorList>
    </citation>
    <scope>NUCLEOTIDE SEQUENCE [LARGE SCALE GENOMIC DNA]</scope>
    <source>
        <strain evidence="2">COL-18-3</strain>
    </source>
</reference>
<evidence type="ECO:0000313" key="1">
    <source>
        <dbReference type="EMBL" id="OMH79644.1"/>
    </source>
</evidence>
<accession>A0A1R1PF87</accession>
<sequence length="101" mass="10811">MSDGIPILPVGMPFTNSLPNFLSVSAIILDSNAPGATAFTRMLRGARKLAIPRVIWWSPALDAPYAYVSCLETLIPSIDPIFIILDGSSLVAFFSRSGVSL</sequence>
<dbReference type="AlphaFoldDB" id="A0A1R1PF87"/>